<accession>A0ABS6WK62</accession>
<feature type="signal peptide" evidence="2">
    <location>
        <begin position="1"/>
        <end position="34"/>
    </location>
</feature>
<gene>
    <name evidence="3" type="ORF">KY465_03465</name>
</gene>
<feature type="region of interest" description="Disordered" evidence="1">
    <location>
        <begin position="366"/>
        <end position="398"/>
    </location>
</feature>
<keyword evidence="4" id="KW-1185">Reference proteome</keyword>
<dbReference type="Pfam" id="PF04311">
    <property type="entry name" value="DUF459"/>
    <property type="match status" value="1"/>
</dbReference>
<dbReference type="CDD" id="cd01829">
    <property type="entry name" value="SGNH_hydrolase_peri2"/>
    <property type="match status" value="1"/>
</dbReference>
<dbReference type="InterPro" id="IPR007407">
    <property type="entry name" value="DUF459"/>
</dbReference>
<evidence type="ECO:0000256" key="2">
    <source>
        <dbReference type="SAM" id="SignalP"/>
    </source>
</evidence>
<dbReference type="Proteomes" id="UP001430804">
    <property type="component" value="Unassembled WGS sequence"/>
</dbReference>
<name>A0ABS6WK62_9HYPH</name>
<protein>
    <submittedName>
        <fullName evidence="3">DUF459 domain-containing protein</fullName>
    </submittedName>
</protein>
<evidence type="ECO:0000256" key="1">
    <source>
        <dbReference type="SAM" id="MobiDB-lite"/>
    </source>
</evidence>
<feature type="chain" id="PRO_5047448738" evidence="2">
    <location>
        <begin position="35"/>
        <end position="398"/>
    </location>
</feature>
<organism evidence="3 4">
    <name type="scientific">Pseudohoeflea coraliihabitans</name>
    <dbReference type="NCBI Taxonomy" id="2860393"/>
    <lineage>
        <taxon>Bacteria</taxon>
        <taxon>Pseudomonadati</taxon>
        <taxon>Pseudomonadota</taxon>
        <taxon>Alphaproteobacteria</taxon>
        <taxon>Hyphomicrobiales</taxon>
        <taxon>Rhizobiaceae</taxon>
        <taxon>Pseudohoeflea</taxon>
    </lineage>
</organism>
<feature type="region of interest" description="Disordered" evidence="1">
    <location>
        <begin position="54"/>
        <end position="92"/>
    </location>
</feature>
<feature type="compositionally biased region" description="Basic residues" evidence="1">
    <location>
        <begin position="61"/>
        <end position="71"/>
    </location>
</feature>
<feature type="compositionally biased region" description="Low complexity" evidence="1">
    <location>
        <begin position="72"/>
        <end position="92"/>
    </location>
</feature>
<dbReference type="EMBL" id="JAHWQX010000001">
    <property type="protein sequence ID" value="MBW3096334.1"/>
    <property type="molecule type" value="Genomic_DNA"/>
</dbReference>
<dbReference type="RefSeq" id="WP_219158465.1">
    <property type="nucleotide sequence ID" value="NZ_JAHWQX010000001.1"/>
</dbReference>
<proteinExistence type="predicted"/>
<comment type="caution">
    <text evidence="3">The sequence shown here is derived from an EMBL/GenBank/DDBJ whole genome shotgun (WGS) entry which is preliminary data.</text>
</comment>
<keyword evidence="2" id="KW-0732">Signal</keyword>
<reference evidence="3" key="1">
    <citation type="submission" date="2021-07" db="EMBL/GenBank/DDBJ databases">
        <title>Pseudohoeflea marina sp. nov. a polyhydroxyalcanoate-producing bacterium.</title>
        <authorList>
            <person name="Zheng W."/>
            <person name="Yu S."/>
            <person name="Huang Y."/>
        </authorList>
    </citation>
    <scope>NUCLEOTIDE SEQUENCE</scope>
    <source>
        <strain evidence="3">DP4N28-3</strain>
    </source>
</reference>
<evidence type="ECO:0000313" key="3">
    <source>
        <dbReference type="EMBL" id="MBW3096334.1"/>
    </source>
</evidence>
<sequence length="398" mass="43107">MVFTAAIGRSITFGLALLLAAVLVPAGLSAPAYAQEKVERKSLLKLLFGKDEAQTQQAAPRARKSRSRPVRSSRPSNRAGNRKAAPAQPAAPKVEKLVNARKVLVVGDFLAGGLAEGLEKSFDNSPGVVIVSRTKGSSGLVRDDHYNWPKALPDILAEVDPDIVIVQIGSNDSQQMRVAGTRLEVRSPPWLEEYGRRTEAMIAAVKKIDRPLLWVGVPSFNFTSMTADMVAFNGIFKNKVEQVNGEFIDIWDGFVDEDGKFVFTGSDINGQQVRLRGPDGINMTAAGRRKMAFYTEKTIRRLLGSAADPAVSSVGLDDASLPDLTFPTSPLETINPVRTAPVAMLDPELDGGDALLDQATERVNLTPTPRDRLVEQGLPPEAPAGRADDFRWPRTATN</sequence>
<evidence type="ECO:0000313" key="4">
    <source>
        <dbReference type="Proteomes" id="UP001430804"/>
    </source>
</evidence>